<reference evidence="2" key="1">
    <citation type="submission" date="2020-06" db="EMBL/GenBank/DDBJ databases">
        <title>WGS assembly of Ceratodon purpureus strain R40.</title>
        <authorList>
            <person name="Carey S.B."/>
            <person name="Jenkins J."/>
            <person name="Shu S."/>
            <person name="Lovell J.T."/>
            <person name="Sreedasyam A."/>
            <person name="Maumus F."/>
            <person name="Tiley G.P."/>
            <person name="Fernandez-Pozo N."/>
            <person name="Barry K."/>
            <person name="Chen C."/>
            <person name="Wang M."/>
            <person name="Lipzen A."/>
            <person name="Daum C."/>
            <person name="Saski C.A."/>
            <person name="Payton A.C."/>
            <person name="Mcbreen J.C."/>
            <person name="Conrad R.E."/>
            <person name="Kollar L.M."/>
            <person name="Olsson S."/>
            <person name="Huttunen S."/>
            <person name="Landis J.B."/>
            <person name="Wickett N.J."/>
            <person name="Johnson M.G."/>
            <person name="Rensing S.A."/>
            <person name="Grimwood J."/>
            <person name="Schmutz J."/>
            <person name="Mcdaniel S.F."/>
        </authorList>
    </citation>
    <scope>NUCLEOTIDE SEQUENCE</scope>
    <source>
        <strain evidence="2">R40</strain>
    </source>
</reference>
<dbReference type="Proteomes" id="UP000822688">
    <property type="component" value="Chromosome V"/>
</dbReference>
<name>A0A8T0HUP0_CERPU</name>
<dbReference type="EMBL" id="CM026426">
    <property type="protein sequence ID" value="KAG0574459.1"/>
    <property type="molecule type" value="Genomic_DNA"/>
</dbReference>
<comment type="caution">
    <text evidence="2">The sequence shown here is derived from an EMBL/GenBank/DDBJ whole genome shotgun (WGS) entry which is preliminary data.</text>
</comment>
<organism evidence="2 3">
    <name type="scientific">Ceratodon purpureus</name>
    <name type="common">Fire moss</name>
    <name type="synonym">Dicranum purpureum</name>
    <dbReference type="NCBI Taxonomy" id="3225"/>
    <lineage>
        <taxon>Eukaryota</taxon>
        <taxon>Viridiplantae</taxon>
        <taxon>Streptophyta</taxon>
        <taxon>Embryophyta</taxon>
        <taxon>Bryophyta</taxon>
        <taxon>Bryophytina</taxon>
        <taxon>Bryopsida</taxon>
        <taxon>Dicranidae</taxon>
        <taxon>Pseudoditrichales</taxon>
        <taxon>Ditrichaceae</taxon>
        <taxon>Ceratodon</taxon>
    </lineage>
</organism>
<keyword evidence="3" id="KW-1185">Reference proteome</keyword>
<evidence type="ECO:0000256" key="1">
    <source>
        <dbReference type="SAM" id="SignalP"/>
    </source>
</evidence>
<feature type="chain" id="PRO_5035935935" evidence="1">
    <location>
        <begin position="17"/>
        <end position="82"/>
    </location>
</feature>
<keyword evidence="1" id="KW-0732">Signal</keyword>
<dbReference type="AlphaFoldDB" id="A0A8T0HUP0"/>
<feature type="signal peptide" evidence="1">
    <location>
        <begin position="1"/>
        <end position="16"/>
    </location>
</feature>
<proteinExistence type="predicted"/>
<gene>
    <name evidence="2" type="ORF">KC19_VG263700</name>
</gene>
<accession>A0A8T0HUP0</accession>
<evidence type="ECO:0000313" key="3">
    <source>
        <dbReference type="Proteomes" id="UP000822688"/>
    </source>
</evidence>
<evidence type="ECO:0000313" key="2">
    <source>
        <dbReference type="EMBL" id="KAG0574459.1"/>
    </source>
</evidence>
<sequence length="82" mass="9478">MSIMVFWFGTFMNAVGECDLHQVWLFALFGSIQRAVPEFDHIVQKFEGKWVFSFRESGCLLSEKARLALERACVLELRGALY</sequence>
<protein>
    <submittedName>
        <fullName evidence="2">Uncharacterized protein</fullName>
    </submittedName>
</protein>